<evidence type="ECO:0000313" key="2">
    <source>
        <dbReference type="EMBL" id="RPA74695.1"/>
    </source>
</evidence>
<feature type="region of interest" description="Disordered" evidence="1">
    <location>
        <begin position="301"/>
        <end position="361"/>
    </location>
</feature>
<accession>A0A3N4HLJ4</accession>
<feature type="compositionally biased region" description="Basic and acidic residues" evidence="1">
    <location>
        <begin position="514"/>
        <end position="530"/>
    </location>
</feature>
<evidence type="ECO:0000256" key="1">
    <source>
        <dbReference type="SAM" id="MobiDB-lite"/>
    </source>
</evidence>
<dbReference type="AlphaFoldDB" id="A0A3N4HLJ4"/>
<feature type="compositionally biased region" description="Acidic residues" evidence="1">
    <location>
        <begin position="446"/>
        <end position="469"/>
    </location>
</feature>
<dbReference type="EMBL" id="ML119783">
    <property type="protein sequence ID" value="RPA74695.1"/>
    <property type="molecule type" value="Genomic_DNA"/>
</dbReference>
<feature type="region of interest" description="Disordered" evidence="1">
    <location>
        <begin position="426"/>
        <end position="486"/>
    </location>
</feature>
<feature type="compositionally biased region" description="Polar residues" evidence="1">
    <location>
        <begin position="320"/>
        <end position="334"/>
    </location>
</feature>
<feature type="region of interest" description="Disordered" evidence="1">
    <location>
        <begin position="502"/>
        <end position="538"/>
    </location>
</feature>
<feature type="region of interest" description="Disordered" evidence="1">
    <location>
        <begin position="1"/>
        <end position="62"/>
    </location>
</feature>
<name>A0A3N4HLJ4_ASCIM</name>
<gene>
    <name evidence="2" type="ORF">BJ508DRAFT_312666</name>
</gene>
<organism evidence="2 3">
    <name type="scientific">Ascobolus immersus RN42</name>
    <dbReference type="NCBI Taxonomy" id="1160509"/>
    <lineage>
        <taxon>Eukaryota</taxon>
        <taxon>Fungi</taxon>
        <taxon>Dikarya</taxon>
        <taxon>Ascomycota</taxon>
        <taxon>Pezizomycotina</taxon>
        <taxon>Pezizomycetes</taxon>
        <taxon>Pezizales</taxon>
        <taxon>Ascobolaceae</taxon>
        <taxon>Ascobolus</taxon>
    </lineage>
</organism>
<proteinExistence type="predicted"/>
<protein>
    <submittedName>
        <fullName evidence="2">Uncharacterized protein</fullName>
    </submittedName>
</protein>
<sequence>MVALRPTPDGPSRHSSAALTRPTPKQRTRHLVNNASPHLSTSQLQPSRPRRPKTNNRACPLGRQPEAVRLAIATAYLFSTFDRSSGSVLEPVSVVLSEKEYAHFISFVACSVLDSTRLFTCNYDTTNGELYIEMPTPTHEANTSLCKHKINEGIMRQFDRLRERLKNMTDDEFETLKSYLMATSNNGTADVQLLSRMEQGHKKRMKELLGQKYADGNPCEGEHTIPLRHFLYIKDLNGKMQKIPDLVCPPASLLDSIITIPFKNYHDQLRLRVGKIHHRHSDDSGSSEAVEGIMPAIDMATDVDDSHSPNEQDSPHQHDSQPPNEQDSSHQQPVPITPPRQIPFDDEDEIICPGTPGGPTRREVMARSRLIRREVLGEDRKVLAEEERLEAFHTFSDEEAPPLDEGQTAAHQSAIVAVPEPAVSANEQEELASVNASVYPEKYTDIDMDDHEDYADDEDYGEEDEESTDSDSVVTDISDDGTNNETNCMVVGADIAGDLFESIGDDDPDVVSPDFDRAEDTRRGEDELKEWKKHHCVG</sequence>
<feature type="compositionally biased region" description="Polar residues" evidence="1">
    <location>
        <begin position="31"/>
        <end position="46"/>
    </location>
</feature>
<evidence type="ECO:0000313" key="3">
    <source>
        <dbReference type="Proteomes" id="UP000275078"/>
    </source>
</evidence>
<keyword evidence="3" id="KW-1185">Reference proteome</keyword>
<reference evidence="2 3" key="1">
    <citation type="journal article" date="2018" name="Nat. Ecol. Evol.">
        <title>Pezizomycetes genomes reveal the molecular basis of ectomycorrhizal truffle lifestyle.</title>
        <authorList>
            <person name="Murat C."/>
            <person name="Payen T."/>
            <person name="Noel B."/>
            <person name="Kuo A."/>
            <person name="Morin E."/>
            <person name="Chen J."/>
            <person name="Kohler A."/>
            <person name="Krizsan K."/>
            <person name="Balestrini R."/>
            <person name="Da Silva C."/>
            <person name="Montanini B."/>
            <person name="Hainaut M."/>
            <person name="Levati E."/>
            <person name="Barry K.W."/>
            <person name="Belfiori B."/>
            <person name="Cichocki N."/>
            <person name="Clum A."/>
            <person name="Dockter R.B."/>
            <person name="Fauchery L."/>
            <person name="Guy J."/>
            <person name="Iotti M."/>
            <person name="Le Tacon F."/>
            <person name="Lindquist E.A."/>
            <person name="Lipzen A."/>
            <person name="Malagnac F."/>
            <person name="Mello A."/>
            <person name="Molinier V."/>
            <person name="Miyauchi S."/>
            <person name="Poulain J."/>
            <person name="Riccioni C."/>
            <person name="Rubini A."/>
            <person name="Sitrit Y."/>
            <person name="Splivallo R."/>
            <person name="Traeger S."/>
            <person name="Wang M."/>
            <person name="Zifcakova L."/>
            <person name="Wipf D."/>
            <person name="Zambonelli A."/>
            <person name="Paolocci F."/>
            <person name="Nowrousian M."/>
            <person name="Ottonello S."/>
            <person name="Baldrian P."/>
            <person name="Spatafora J.W."/>
            <person name="Henrissat B."/>
            <person name="Nagy L.G."/>
            <person name="Aury J.M."/>
            <person name="Wincker P."/>
            <person name="Grigoriev I.V."/>
            <person name="Bonfante P."/>
            <person name="Martin F.M."/>
        </authorList>
    </citation>
    <scope>NUCLEOTIDE SEQUENCE [LARGE SCALE GENOMIC DNA]</scope>
    <source>
        <strain evidence="2 3">RN42</strain>
    </source>
</reference>
<dbReference type="Proteomes" id="UP000275078">
    <property type="component" value="Unassembled WGS sequence"/>
</dbReference>
<feature type="compositionally biased region" description="Basic and acidic residues" evidence="1">
    <location>
        <begin position="304"/>
        <end position="319"/>
    </location>
</feature>